<evidence type="ECO:0000256" key="1">
    <source>
        <dbReference type="SAM" id="MobiDB-lite"/>
    </source>
</evidence>
<organism evidence="3 4">
    <name type="scientific">Meloidogyne enterolobii</name>
    <name type="common">Root-knot nematode worm</name>
    <name type="synonym">Meloidogyne mayaguensis</name>
    <dbReference type="NCBI Taxonomy" id="390850"/>
    <lineage>
        <taxon>Eukaryota</taxon>
        <taxon>Metazoa</taxon>
        <taxon>Ecdysozoa</taxon>
        <taxon>Nematoda</taxon>
        <taxon>Chromadorea</taxon>
        <taxon>Rhabditida</taxon>
        <taxon>Tylenchina</taxon>
        <taxon>Tylenchomorpha</taxon>
        <taxon>Tylenchoidea</taxon>
        <taxon>Meloidogynidae</taxon>
        <taxon>Meloidogyninae</taxon>
        <taxon>Meloidogyne</taxon>
    </lineage>
</organism>
<dbReference type="AlphaFoldDB" id="A0A6V7WYB5"/>
<gene>
    <name evidence="3" type="ORF">MENT_LOCUS44803</name>
</gene>
<feature type="chain" id="PRO_5028334879" evidence="2">
    <location>
        <begin position="21"/>
        <end position="109"/>
    </location>
</feature>
<comment type="caution">
    <text evidence="3">The sequence shown here is derived from an EMBL/GenBank/DDBJ whole genome shotgun (WGS) entry which is preliminary data.</text>
</comment>
<reference evidence="3 4" key="1">
    <citation type="submission" date="2020-08" db="EMBL/GenBank/DDBJ databases">
        <authorList>
            <person name="Koutsovoulos G."/>
            <person name="Danchin GJ E."/>
        </authorList>
    </citation>
    <scope>NUCLEOTIDE SEQUENCE [LARGE SCALE GENOMIC DNA]</scope>
</reference>
<feature type="signal peptide" evidence="2">
    <location>
        <begin position="1"/>
        <end position="20"/>
    </location>
</feature>
<dbReference type="Proteomes" id="UP000580250">
    <property type="component" value="Unassembled WGS sequence"/>
</dbReference>
<evidence type="ECO:0000256" key="2">
    <source>
        <dbReference type="SAM" id="SignalP"/>
    </source>
</evidence>
<feature type="region of interest" description="Disordered" evidence="1">
    <location>
        <begin position="19"/>
        <end position="81"/>
    </location>
</feature>
<protein>
    <submittedName>
        <fullName evidence="3">Uncharacterized protein</fullName>
    </submittedName>
</protein>
<evidence type="ECO:0000313" key="3">
    <source>
        <dbReference type="EMBL" id="CAD2191943.1"/>
    </source>
</evidence>
<sequence>MKISIIIYLLLFVTLLSGSGKERKGSSSKRGKFNPNQYREVESSGTETEPTYIGGTGSSGPNVHVGAEPQPFLDNPPEQMQSHNKVEMKIFSYENSEKFTGSIASKLKE</sequence>
<dbReference type="EMBL" id="CAJEWN010000910">
    <property type="protein sequence ID" value="CAD2191943.1"/>
    <property type="molecule type" value="Genomic_DNA"/>
</dbReference>
<evidence type="ECO:0000313" key="4">
    <source>
        <dbReference type="Proteomes" id="UP000580250"/>
    </source>
</evidence>
<accession>A0A6V7WYB5</accession>
<keyword evidence="2" id="KW-0732">Signal</keyword>
<name>A0A6V7WYB5_MELEN</name>
<proteinExistence type="predicted"/>